<evidence type="ECO:0000313" key="3">
    <source>
        <dbReference type="Proteomes" id="UP000245942"/>
    </source>
</evidence>
<name>A0A316U4S9_9BASI</name>
<dbReference type="GO" id="GO:0010181">
    <property type="term" value="F:FMN binding"/>
    <property type="evidence" value="ECO:0007669"/>
    <property type="project" value="InterPro"/>
</dbReference>
<dbReference type="PANTHER" id="PTHR28243:SF1">
    <property type="entry name" value="PYRIDOXAMINE 5'-PHOSPHATE OXIDASE ALR4036 FAMILY FMN-BINDING DOMAIN-CONTAINING PROTEIN"/>
    <property type="match status" value="1"/>
</dbReference>
<accession>A0A316U4S9</accession>
<organism evidence="2 3">
    <name type="scientific">Pseudomicrostroma glucosiphilum</name>
    <dbReference type="NCBI Taxonomy" id="1684307"/>
    <lineage>
        <taxon>Eukaryota</taxon>
        <taxon>Fungi</taxon>
        <taxon>Dikarya</taxon>
        <taxon>Basidiomycota</taxon>
        <taxon>Ustilaginomycotina</taxon>
        <taxon>Exobasidiomycetes</taxon>
        <taxon>Microstromatales</taxon>
        <taxon>Microstromatales incertae sedis</taxon>
        <taxon>Pseudomicrostroma</taxon>
    </lineage>
</organism>
<proteinExistence type="predicted"/>
<dbReference type="STRING" id="1684307.A0A316U4S9"/>
<reference evidence="2 3" key="1">
    <citation type="journal article" date="2018" name="Mol. Biol. Evol.">
        <title>Broad Genomic Sampling Reveals a Smut Pathogenic Ancestry of the Fungal Clade Ustilaginomycotina.</title>
        <authorList>
            <person name="Kijpornyongpan T."/>
            <person name="Mondo S.J."/>
            <person name="Barry K."/>
            <person name="Sandor L."/>
            <person name="Lee J."/>
            <person name="Lipzen A."/>
            <person name="Pangilinan J."/>
            <person name="LaButti K."/>
            <person name="Hainaut M."/>
            <person name="Henrissat B."/>
            <person name="Grigoriev I.V."/>
            <person name="Spatafora J.W."/>
            <person name="Aime M.C."/>
        </authorList>
    </citation>
    <scope>NUCLEOTIDE SEQUENCE [LARGE SCALE GENOMIC DNA]</scope>
    <source>
        <strain evidence="2 3">MCA 4718</strain>
    </source>
</reference>
<keyword evidence="3" id="KW-1185">Reference proteome</keyword>
<dbReference type="Proteomes" id="UP000245942">
    <property type="component" value="Unassembled WGS sequence"/>
</dbReference>
<dbReference type="EMBL" id="KZ819331">
    <property type="protein sequence ID" value="PWN19481.1"/>
    <property type="molecule type" value="Genomic_DNA"/>
</dbReference>
<dbReference type="PANTHER" id="PTHR28243">
    <property type="entry name" value="AGL049CP"/>
    <property type="match status" value="1"/>
</dbReference>
<dbReference type="AlphaFoldDB" id="A0A316U4S9"/>
<dbReference type="GeneID" id="37016178"/>
<dbReference type="SUPFAM" id="SSF50475">
    <property type="entry name" value="FMN-binding split barrel"/>
    <property type="match status" value="1"/>
</dbReference>
<dbReference type="Gene3D" id="2.30.110.10">
    <property type="entry name" value="Electron Transport, Fmn-binding Protein, Chain A"/>
    <property type="match status" value="1"/>
</dbReference>
<protein>
    <recommendedName>
        <fullName evidence="1">Pyridoxamine 5'-phosphate oxidase Alr4036 family FMN-binding domain-containing protein</fullName>
    </recommendedName>
</protein>
<gene>
    <name evidence="2" type="ORF">BCV69DRAFT_300306</name>
</gene>
<dbReference type="InterPro" id="IPR012349">
    <property type="entry name" value="Split_barrel_FMN-bd"/>
</dbReference>
<evidence type="ECO:0000259" key="1">
    <source>
        <dbReference type="Pfam" id="PF12766"/>
    </source>
</evidence>
<dbReference type="InterPro" id="IPR024624">
    <property type="entry name" value="Pyridox_Oxase_Alr4036_FMN-bd"/>
</dbReference>
<feature type="domain" description="Pyridoxamine 5'-phosphate oxidase Alr4036 family FMN-binding" evidence="1">
    <location>
        <begin position="11"/>
        <end position="124"/>
    </location>
</feature>
<dbReference type="Pfam" id="PF12766">
    <property type="entry name" value="Pyridox_oxase_2"/>
    <property type="match status" value="1"/>
</dbReference>
<evidence type="ECO:0000313" key="2">
    <source>
        <dbReference type="EMBL" id="PWN19481.1"/>
    </source>
</evidence>
<sequence length="240" mass="26702">MSESSPKACPRWQEIIRKAVREGPPGVGHYSLATAVYDATTQRITPFNRTVGHRCFLNEPIEGVGSEGGDYVDERFGSTSTMLFTTDARSQKVREAMQSSGAAVVWYFPNKQLQARLTGSLYVLAHPDHPSVDLFPGSELKPPPLSAKDETAVFDWQRVRLGLFKCLSPSLFAALYRPEPGSLHPHNNELVAADSWPGKNEHASLSDRERPWEVSVDRKELEKRLGEGELKSLVDAAERK</sequence>
<dbReference type="RefSeq" id="XP_025346641.1">
    <property type="nucleotide sequence ID" value="XM_025494444.1"/>
</dbReference>
<dbReference type="OrthoDB" id="434253at2759"/>